<dbReference type="EMBL" id="JBFOLJ010000004">
    <property type="protein sequence ID" value="KAL2544897.1"/>
    <property type="molecule type" value="Genomic_DNA"/>
</dbReference>
<evidence type="ECO:0000313" key="2">
    <source>
        <dbReference type="Proteomes" id="UP001604277"/>
    </source>
</evidence>
<name>A0ABD1W5Q5_9LAMI</name>
<dbReference type="Proteomes" id="UP001604277">
    <property type="component" value="Unassembled WGS sequence"/>
</dbReference>
<sequence length="111" mass="12493">MAVISPSRRCKECSPVTSIIGTNIQLKYLVKDRTKNLCLNDQVCPNKCHSRALDLWGVLNAMEELGPSSLSKKFSNGTFTMDIDVDDRHFQDSDLDDQAESYLLKVSTSFF</sequence>
<organism evidence="1 2">
    <name type="scientific">Forsythia ovata</name>
    <dbReference type="NCBI Taxonomy" id="205694"/>
    <lineage>
        <taxon>Eukaryota</taxon>
        <taxon>Viridiplantae</taxon>
        <taxon>Streptophyta</taxon>
        <taxon>Embryophyta</taxon>
        <taxon>Tracheophyta</taxon>
        <taxon>Spermatophyta</taxon>
        <taxon>Magnoliopsida</taxon>
        <taxon>eudicotyledons</taxon>
        <taxon>Gunneridae</taxon>
        <taxon>Pentapetalae</taxon>
        <taxon>asterids</taxon>
        <taxon>lamiids</taxon>
        <taxon>Lamiales</taxon>
        <taxon>Oleaceae</taxon>
        <taxon>Forsythieae</taxon>
        <taxon>Forsythia</taxon>
    </lineage>
</organism>
<gene>
    <name evidence="1" type="ORF">Fot_14130</name>
</gene>
<proteinExistence type="predicted"/>
<protein>
    <submittedName>
        <fullName evidence="1">Uncharacterized protein</fullName>
    </submittedName>
</protein>
<keyword evidence="2" id="KW-1185">Reference proteome</keyword>
<reference evidence="2" key="1">
    <citation type="submission" date="2024-07" db="EMBL/GenBank/DDBJ databases">
        <title>Two chromosome-level genome assemblies of Korean endemic species Abeliophyllum distichum and Forsythia ovata (Oleaceae).</title>
        <authorList>
            <person name="Jang H."/>
        </authorList>
    </citation>
    <scope>NUCLEOTIDE SEQUENCE [LARGE SCALE GENOMIC DNA]</scope>
</reference>
<evidence type="ECO:0000313" key="1">
    <source>
        <dbReference type="EMBL" id="KAL2544897.1"/>
    </source>
</evidence>
<dbReference type="AlphaFoldDB" id="A0ABD1W5Q5"/>
<accession>A0ABD1W5Q5</accession>
<comment type="caution">
    <text evidence="1">The sequence shown here is derived from an EMBL/GenBank/DDBJ whole genome shotgun (WGS) entry which is preliminary data.</text>
</comment>